<protein>
    <submittedName>
        <fullName evidence="1">Uncharacterized protein</fullName>
    </submittedName>
</protein>
<gene>
    <name evidence="1" type="ORF">CC86DRAFT_70838</name>
</gene>
<name>A0A6A6ZNT8_9PLEO</name>
<proteinExistence type="predicted"/>
<accession>A0A6A6ZNT8</accession>
<reference evidence="1" key="1">
    <citation type="journal article" date="2020" name="Stud. Mycol.">
        <title>101 Dothideomycetes genomes: a test case for predicting lifestyles and emergence of pathogens.</title>
        <authorList>
            <person name="Haridas S."/>
            <person name="Albert R."/>
            <person name="Binder M."/>
            <person name="Bloem J."/>
            <person name="Labutti K."/>
            <person name="Salamov A."/>
            <person name="Andreopoulos B."/>
            <person name="Baker S."/>
            <person name="Barry K."/>
            <person name="Bills G."/>
            <person name="Bluhm B."/>
            <person name="Cannon C."/>
            <person name="Castanera R."/>
            <person name="Culley D."/>
            <person name="Daum C."/>
            <person name="Ezra D."/>
            <person name="Gonzalez J."/>
            <person name="Henrissat B."/>
            <person name="Kuo A."/>
            <person name="Liang C."/>
            <person name="Lipzen A."/>
            <person name="Lutzoni F."/>
            <person name="Magnuson J."/>
            <person name="Mondo S."/>
            <person name="Nolan M."/>
            <person name="Ohm R."/>
            <person name="Pangilinan J."/>
            <person name="Park H.-J."/>
            <person name="Ramirez L."/>
            <person name="Alfaro M."/>
            <person name="Sun H."/>
            <person name="Tritt A."/>
            <person name="Yoshinaga Y."/>
            <person name="Zwiers L.-H."/>
            <person name="Turgeon B."/>
            <person name="Goodwin S."/>
            <person name="Spatafora J."/>
            <person name="Crous P."/>
            <person name="Grigoriev I."/>
        </authorList>
    </citation>
    <scope>NUCLEOTIDE SEQUENCE</scope>
    <source>
        <strain evidence="1">CBS 113818</strain>
    </source>
</reference>
<evidence type="ECO:0000313" key="1">
    <source>
        <dbReference type="EMBL" id="KAF2822742.1"/>
    </source>
</evidence>
<evidence type="ECO:0000313" key="2">
    <source>
        <dbReference type="Proteomes" id="UP000799424"/>
    </source>
</evidence>
<keyword evidence="2" id="KW-1185">Reference proteome</keyword>
<organism evidence="1 2">
    <name type="scientific">Ophiobolus disseminans</name>
    <dbReference type="NCBI Taxonomy" id="1469910"/>
    <lineage>
        <taxon>Eukaryota</taxon>
        <taxon>Fungi</taxon>
        <taxon>Dikarya</taxon>
        <taxon>Ascomycota</taxon>
        <taxon>Pezizomycotina</taxon>
        <taxon>Dothideomycetes</taxon>
        <taxon>Pleosporomycetidae</taxon>
        <taxon>Pleosporales</taxon>
        <taxon>Pleosporineae</taxon>
        <taxon>Phaeosphaeriaceae</taxon>
        <taxon>Ophiobolus</taxon>
    </lineage>
</organism>
<dbReference type="Proteomes" id="UP000799424">
    <property type="component" value="Unassembled WGS sequence"/>
</dbReference>
<dbReference type="AlphaFoldDB" id="A0A6A6ZNT8"/>
<sequence length="107" mass="11921">MCFRVLLCFPCWPALEPKIADSSMNSASLAWLVCWNLERSSLNLSPMPTLLVSAQDNMITGLKFMGSSSKPLSHSCCRDREEGKNRMQQKCERRTVLGSVLQVGTPV</sequence>
<dbReference type="EMBL" id="MU006233">
    <property type="protein sequence ID" value="KAF2822742.1"/>
    <property type="molecule type" value="Genomic_DNA"/>
</dbReference>